<evidence type="ECO:0000313" key="2">
    <source>
        <dbReference type="Proteomes" id="UP000231343"/>
    </source>
</evidence>
<dbReference type="Proteomes" id="UP000231343">
    <property type="component" value="Unassembled WGS sequence"/>
</dbReference>
<name>A0A2H0XX30_UNCSA</name>
<sequence>MSNVSIPAYRPDPLSGKTIKNYRDRVRPIVNGISNATIAIKAAVNKGRILLCPWFHRKKIYLPVETLRDREQTIVLCFPKKEEVFAAVFTEKAWRDQKGKPSEVFLVRNSEREVFLEGQPVDKNETKVEAPNTKGETETTRKRREGKEAANFWLRIRDNLPSSFSRKVKPDGTVNLCSIAGIQRSFPIGIQYKGKTANISFLENEEIRVVSFQVEFLTVSFCLFKNGDFSEEPRI</sequence>
<dbReference type="EMBL" id="PEYM01000120">
    <property type="protein sequence ID" value="PIS28699.1"/>
    <property type="molecule type" value="Genomic_DNA"/>
</dbReference>
<proteinExistence type="predicted"/>
<protein>
    <submittedName>
        <fullName evidence="1">Uncharacterized protein</fullName>
    </submittedName>
</protein>
<gene>
    <name evidence="1" type="ORF">COT42_07130</name>
</gene>
<accession>A0A2H0XX30</accession>
<organism evidence="1 2">
    <name type="scientific">Candidatus Saganbacteria bacterium CG08_land_8_20_14_0_20_45_16</name>
    <dbReference type="NCBI Taxonomy" id="2014293"/>
    <lineage>
        <taxon>Bacteria</taxon>
        <taxon>Bacillati</taxon>
        <taxon>Saganbacteria</taxon>
    </lineage>
</organism>
<comment type="caution">
    <text evidence="1">The sequence shown here is derived from an EMBL/GenBank/DDBJ whole genome shotgun (WGS) entry which is preliminary data.</text>
</comment>
<dbReference type="AlphaFoldDB" id="A0A2H0XX30"/>
<reference evidence="1 2" key="1">
    <citation type="submission" date="2017-09" db="EMBL/GenBank/DDBJ databases">
        <title>Depth-based differentiation of microbial function through sediment-hosted aquifers and enrichment of novel symbionts in the deep terrestrial subsurface.</title>
        <authorList>
            <person name="Probst A.J."/>
            <person name="Ladd B."/>
            <person name="Jarett J.K."/>
            <person name="Geller-Mcgrath D.E."/>
            <person name="Sieber C.M."/>
            <person name="Emerson J.B."/>
            <person name="Anantharaman K."/>
            <person name="Thomas B.C."/>
            <person name="Malmstrom R."/>
            <person name="Stieglmeier M."/>
            <person name="Klingl A."/>
            <person name="Woyke T."/>
            <person name="Ryan C.M."/>
            <person name="Banfield J.F."/>
        </authorList>
    </citation>
    <scope>NUCLEOTIDE SEQUENCE [LARGE SCALE GENOMIC DNA]</scope>
    <source>
        <strain evidence="1">CG08_land_8_20_14_0_20_45_16</strain>
    </source>
</reference>
<evidence type="ECO:0000313" key="1">
    <source>
        <dbReference type="EMBL" id="PIS28699.1"/>
    </source>
</evidence>